<reference evidence="1 2" key="1">
    <citation type="journal article" date="2016" name="Mol. Biol. Evol.">
        <title>Comparative Genomics of Early-Diverging Mushroom-Forming Fungi Provides Insights into the Origins of Lignocellulose Decay Capabilities.</title>
        <authorList>
            <person name="Nagy L.G."/>
            <person name="Riley R."/>
            <person name="Tritt A."/>
            <person name="Adam C."/>
            <person name="Daum C."/>
            <person name="Floudas D."/>
            <person name="Sun H."/>
            <person name="Yadav J.S."/>
            <person name="Pangilinan J."/>
            <person name="Larsson K.H."/>
            <person name="Matsuura K."/>
            <person name="Barry K."/>
            <person name="Labutti K."/>
            <person name="Kuo R."/>
            <person name="Ohm R.A."/>
            <person name="Bhattacharya S.S."/>
            <person name="Shirouzu T."/>
            <person name="Yoshinaga Y."/>
            <person name="Martin F.M."/>
            <person name="Grigoriev I.V."/>
            <person name="Hibbett D.S."/>
        </authorList>
    </citation>
    <scope>NUCLEOTIDE SEQUENCE [LARGE SCALE GENOMIC DNA]</scope>
    <source>
        <strain evidence="1 2">CBS 109695</strain>
    </source>
</reference>
<evidence type="ECO:0000313" key="1">
    <source>
        <dbReference type="EMBL" id="KZP23823.1"/>
    </source>
</evidence>
<dbReference type="AlphaFoldDB" id="A0A166MBE7"/>
<gene>
    <name evidence="1" type="ORF">FIBSPDRAFT_857971</name>
</gene>
<evidence type="ECO:0000313" key="2">
    <source>
        <dbReference type="Proteomes" id="UP000076532"/>
    </source>
</evidence>
<proteinExistence type="predicted"/>
<accession>A0A166MBE7</accession>
<dbReference type="Proteomes" id="UP000076532">
    <property type="component" value="Unassembled WGS sequence"/>
</dbReference>
<organism evidence="1 2">
    <name type="scientific">Athelia psychrophila</name>
    <dbReference type="NCBI Taxonomy" id="1759441"/>
    <lineage>
        <taxon>Eukaryota</taxon>
        <taxon>Fungi</taxon>
        <taxon>Dikarya</taxon>
        <taxon>Basidiomycota</taxon>
        <taxon>Agaricomycotina</taxon>
        <taxon>Agaricomycetes</taxon>
        <taxon>Agaricomycetidae</taxon>
        <taxon>Atheliales</taxon>
        <taxon>Atheliaceae</taxon>
        <taxon>Athelia</taxon>
    </lineage>
</organism>
<keyword evidence="2" id="KW-1185">Reference proteome</keyword>
<dbReference type="EMBL" id="KV417530">
    <property type="protein sequence ID" value="KZP23823.1"/>
    <property type="molecule type" value="Genomic_DNA"/>
</dbReference>
<name>A0A166MBE7_9AGAM</name>
<sequence length="51" mass="5802">MPINAPHLLMDLIVNERLSGARPDISYTGRAIWILRRCESDTPTHGSRWSP</sequence>
<protein>
    <submittedName>
        <fullName evidence="1">Uncharacterized protein</fullName>
    </submittedName>
</protein>